<evidence type="ECO:0000256" key="1">
    <source>
        <dbReference type="SAM" id="MobiDB-lite"/>
    </source>
</evidence>
<dbReference type="Gene3D" id="3.60.10.10">
    <property type="entry name" value="Endonuclease/exonuclease/phosphatase"/>
    <property type="match status" value="1"/>
</dbReference>
<evidence type="ECO:0000313" key="2">
    <source>
        <dbReference type="EMBL" id="GEU55925.1"/>
    </source>
</evidence>
<gene>
    <name evidence="2" type="ORF">Tci_027903</name>
</gene>
<sequence length="1114" mass="126300">MGVHNSNPHHSKEDQTSQISKSVFITNFPEGSTAKDLWKVCNDYGTVVDVFIPFKKSKAGDKHRGSVKSSFASVLKEGNKVHASPVNIEPTLVLDDSCIKEYDFSSSLMGKIKDVSAMPNLYTILSEEGFQNIKITYVGGMWVLLELDSIATKEKLLNHTRVGSWFSIIKQASDSFESDERIIWVLIEGLLIKAWTSNSFRKISSLWGELVEWEDKDSKSLSCKHMCLKTKPDVCINGRWKIIVQGKVFWIRAKEMDAWTPTFHDDPYGDSSDEDSQDDGMEDIAHDKETNGLSDIERVSESSFMQVNDSAQEYSTTAKQEMLVSQAASFVFGIHSKSDYFVAIMGTWSPSSTKLLVISVYAPQGLREKWDLWNYLRSFIDMWEGETVIMGDFNEVRFEHERFGTLFNRQGANAFNSFIYLTGLIDLPLEGYAFTWAHKSASKMSKLDQFLISKGLLTKFPHLSALCLDIHLSDHRPILMRESCFDFGPMPLRVFILGSQWKVWVEETITRLHERKKNIKLKLSDVDKIIDQGKGNEEVVNSRSILLKELQDLSSLDATEISQKPKVRWSIEGDETQTSGLKINFHKSKLMRFGVNPDVVNRATSMVDDSTFTSPFKYLGVKVGANMSRISSWADVINKEIDDTIINIYGDWLNRLINIRLPTHQKIFLEGQVAFTAFILIYFHTLRLLLCTYSHTKAWSRVITRGEANASLFLIRRDSALLPSESGRISYLTRGGGPEGQDDREVTPPFTKEQIEGHVYALRSLIKDHNRKNKTDPIQLDFDEEVIATKDTRIVKIKDVVDDDLRKPFKEALKTPLTRRITEFSGPEYKMPTNIKLYNGTTDPEDHLGHFASAANSGEWPMPVWYRMFQQTLDGPARGWAFTQSKLPKGKQENNIECHTSLQRGEMIVQHETIRLTIEVSTEDVSDEPLIVEAEVEGYLVRRTYVDGGASVEVMFEHCFENLSPTIKARLKETQTDLVGFAGEATKPLVIRAPSPYNVILGRTCLRALRAIPSTIHSMMKSPTPRGITTLVTRSVIISECQRLEKKKVIEEEKEARTKAVNLTEEVMINLAFSDQLVIIEGGLPDTCKDQLKLLLKDNMDVFAWEPADMTGVP</sequence>
<reference evidence="2" key="1">
    <citation type="journal article" date="2019" name="Sci. Rep.">
        <title>Draft genome of Tanacetum cinerariifolium, the natural source of mosquito coil.</title>
        <authorList>
            <person name="Yamashiro T."/>
            <person name="Shiraishi A."/>
            <person name="Satake H."/>
            <person name="Nakayama K."/>
        </authorList>
    </citation>
    <scope>NUCLEOTIDE SEQUENCE</scope>
</reference>
<accession>A0A6L2L6I4</accession>
<dbReference type="SUPFAM" id="SSF56219">
    <property type="entry name" value="DNase I-like"/>
    <property type="match status" value="1"/>
</dbReference>
<organism evidence="2">
    <name type="scientific">Tanacetum cinerariifolium</name>
    <name type="common">Dalmatian daisy</name>
    <name type="synonym">Chrysanthemum cinerariifolium</name>
    <dbReference type="NCBI Taxonomy" id="118510"/>
    <lineage>
        <taxon>Eukaryota</taxon>
        <taxon>Viridiplantae</taxon>
        <taxon>Streptophyta</taxon>
        <taxon>Embryophyta</taxon>
        <taxon>Tracheophyta</taxon>
        <taxon>Spermatophyta</taxon>
        <taxon>Magnoliopsida</taxon>
        <taxon>eudicotyledons</taxon>
        <taxon>Gunneridae</taxon>
        <taxon>Pentapetalae</taxon>
        <taxon>asterids</taxon>
        <taxon>campanulids</taxon>
        <taxon>Asterales</taxon>
        <taxon>Asteraceae</taxon>
        <taxon>Asteroideae</taxon>
        <taxon>Anthemideae</taxon>
        <taxon>Anthemidinae</taxon>
        <taxon>Tanacetum</taxon>
    </lineage>
</organism>
<proteinExistence type="predicted"/>
<comment type="caution">
    <text evidence="2">The sequence shown here is derived from an EMBL/GenBank/DDBJ whole genome shotgun (WGS) entry which is preliminary data.</text>
</comment>
<dbReference type="InterPro" id="IPR036691">
    <property type="entry name" value="Endo/exonu/phosph_ase_sf"/>
</dbReference>
<dbReference type="GO" id="GO:0003676">
    <property type="term" value="F:nucleic acid binding"/>
    <property type="evidence" value="ECO:0007669"/>
    <property type="project" value="InterPro"/>
</dbReference>
<dbReference type="InterPro" id="IPR012677">
    <property type="entry name" value="Nucleotide-bd_a/b_plait_sf"/>
</dbReference>
<evidence type="ECO:0008006" key="3">
    <source>
        <dbReference type="Google" id="ProtNLM"/>
    </source>
</evidence>
<dbReference type="SUPFAM" id="SSF54928">
    <property type="entry name" value="RNA-binding domain, RBD"/>
    <property type="match status" value="1"/>
</dbReference>
<feature type="region of interest" description="Disordered" evidence="1">
    <location>
        <begin position="263"/>
        <end position="287"/>
    </location>
</feature>
<dbReference type="PANTHER" id="PTHR33710">
    <property type="entry name" value="BNAC02G09200D PROTEIN"/>
    <property type="match status" value="1"/>
</dbReference>
<feature type="compositionally biased region" description="Acidic residues" evidence="1">
    <location>
        <begin position="271"/>
        <end position="282"/>
    </location>
</feature>
<dbReference type="AlphaFoldDB" id="A0A6L2L6I4"/>
<dbReference type="EMBL" id="BKCJ010003575">
    <property type="protein sequence ID" value="GEU55925.1"/>
    <property type="molecule type" value="Genomic_DNA"/>
</dbReference>
<name>A0A6L2L6I4_TANCI</name>
<protein>
    <recommendedName>
        <fullName evidence="3">RNA-directed DNA polymerase, eukaryota</fullName>
    </recommendedName>
</protein>
<dbReference type="CDD" id="cd00590">
    <property type="entry name" value="RRM_SF"/>
    <property type="match status" value="1"/>
</dbReference>
<dbReference type="Gene3D" id="3.30.70.330">
    <property type="match status" value="1"/>
</dbReference>
<dbReference type="InterPro" id="IPR035979">
    <property type="entry name" value="RBD_domain_sf"/>
</dbReference>
<dbReference type="PANTHER" id="PTHR33710:SF64">
    <property type="entry name" value="ENDONUCLEASE_EXONUCLEASE_PHOSPHATASE DOMAIN-CONTAINING PROTEIN"/>
    <property type="match status" value="1"/>
</dbReference>